<accession>A0A382AY04</accession>
<dbReference type="GO" id="GO:0000271">
    <property type="term" value="P:polysaccharide biosynthetic process"/>
    <property type="evidence" value="ECO:0007669"/>
    <property type="project" value="TreeGrafter"/>
</dbReference>
<dbReference type="Gene3D" id="3.40.640.10">
    <property type="entry name" value="Type I PLP-dependent aspartate aminotransferase-like (Major domain)"/>
    <property type="match status" value="1"/>
</dbReference>
<dbReference type="InterPro" id="IPR015424">
    <property type="entry name" value="PyrdxlP-dep_Trfase"/>
</dbReference>
<gene>
    <name evidence="1" type="ORF">METZ01_LOCUS159183</name>
</gene>
<protein>
    <recommendedName>
        <fullName evidence="2">NarL family transcriptional regulator</fullName>
    </recommendedName>
</protein>
<dbReference type="GO" id="GO:0008483">
    <property type="term" value="F:transaminase activity"/>
    <property type="evidence" value="ECO:0007669"/>
    <property type="project" value="TreeGrafter"/>
</dbReference>
<dbReference type="InterPro" id="IPR000653">
    <property type="entry name" value="DegT/StrS_aminotransferase"/>
</dbReference>
<dbReference type="Pfam" id="PF01041">
    <property type="entry name" value="DegT_DnrJ_EryC1"/>
    <property type="match status" value="1"/>
</dbReference>
<dbReference type="CDD" id="cd00616">
    <property type="entry name" value="AHBA_syn"/>
    <property type="match status" value="1"/>
</dbReference>
<dbReference type="PANTHER" id="PTHR30244:SF34">
    <property type="entry name" value="DTDP-4-AMINO-4,6-DIDEOXYGALACTOSE TRANSAMINASE"/>
    <property type="match status" value="1"/>
</dbReference>
<dbReference type="GO" id="GO:0030170">
    <property type="term" value="F:pyridoxal phosphate binding"/>
    <property type="evidence" value="ECO:0007669"/>
    <property type="project" value="TreeGrafter"/>
</dbReference>
<evidence type="ECO:0000313" key="1">
    <source>
        <dbReference type="EMBL" id="SVB06329.1"/>
    </source>
</evidence>
<dbReference type="SUPFAM" id="SSF53383">
    <property type="entry name" value="PLP-dependent transferases"/>
    <property type="match status" value="1"/>
</dbReference>
<name>A0A382AY04_9ZZZZ</name>
<dbReference type="PANTHER" id="PTHR30244">
    <property type="entry name" value="TRANSAMINASE"/>
    <property type="match status" value="1"/>
</dbReference>
<dbReference type="EMBL" id="UINC01027307">
    <property type="protein sequence ID" value="SVB06329.1"/>
    <property type="molecule type" value="Genomic_DNA"/>
</dbReference>
<reference evidence="1" key="1">
    <citation type="submission" date="2018-05" db="EMBL/GenBank/DDBJ databases">
        <authorList>
            <person name="Lanie J.A."/>
            <person name="Ng W.-L."/>
            <person name="Kazmierczak K.M."/>
            <person name="Andrzejewski T.M."/>
            <person name="Davidsen T.M."/>
            <person name="Wayne K.J."/>
            <person name="Tettelin H."/>
            <person name="Glass J.I."/>
            <person name="Rusch D."/>
            <person name="Podicherti R."/>
            <person name="Tsui H.-C.T."/>
            <person name="Winkler M.E."/>
        </authorList>
    </citation>
    <scope>NUCLEOTIDE SEQUENCE</scope>
</reference>
<dbReference type="InterPro" id="IPR015421">
    <property type="entry name" value="PyrdxlP-dep_Trfase_major"/>
</dbReference>
<organism evidence="1">
    <name type="scientific">marine metagenome</name>
    <dbReference type="NCBI Taxonomy" id="408172"/>
    <lineage>
        <taxon>unclassified sequences</taxon>
        <taxon>metagenomes</taxon>
        <taxon>ecological metagenomes</taxon>
    </lineage>
</organism>
<sequence>MSSNTEEFEAKVSKLFSKEYGLMVNSGSSALYVGIESLGLKPQSEVITPALTFATTVGCLVKNSLVPAFVDVSPDTYCINPELILEKITDRTKAILAPNLIGNVCQWEKLREIADKNNLVLIEDSADCLGATLNGLPTGYFSDLSITSFYGSHVINGAGNGGMLCTSDKNLYERAKLLRSWGRSSSLFSDSESIEERFKVNLEGIEYDSKFVFEEIGYQLEPSEISAAFALIQLKKLSENTFRRREVFNEHTKFLSEYTNWLTLPKQTESSETGWLAYPLVVNTEAPFSRRDLQIFLENRNIQTRVVFTGNILRQPGFKSIKCVGKADDFVVADQVMKGGMLLACHHGLNQEHLDHIHNSLKLFFSNYR</sequence>
<dbReference type="PIRSF" id="PIRSF000390">
    <property type="entry name" value="PLP_StrS"/>
    <property type="match status" value="1"/>
</dbReference>
<dbReference type="AlphaFoldDB" id="A0A382AY04"/>
<dbReference type="InterPro" id="IPR015422">
    <property type="entry name" value="PyrdxlP-dep_Trfase_small"/>
</dbReference>
<dbReference type="Gene3D" id="3.90.1150.10">
    <property type="entry name" value="Aspartate Aminotransferase, domain 1"/>
    <property type="match status" value="1"/>
</dbReference>
<proteinExistence type="predicted"/>
<evidence type="ECO:0008006" key="2">
    <source>
        <dbReference type="Google" id="ProtNLM"/>
    </source>
</evidence>